<dbReference type="PANTHER" id="PTHR11552:SF147">
    <property type="entry name" value="CHOLINE DEHYDROGENASE, MITOCHONDRIAL"/>
    <property type="match status" value="1"/>
</dbReference>
<keyword evidence="3" id="KW-0285">Flavoprotein</keyword>
<dbReference type="PANTHER" id="PTHR11552">
    <property type="entry name" value="GLUCOSE-METHANOL-CHOLINE GMC OXIDOREDUCTASE"/>
    <property type="match status" value="1"/>
</dbReference>
<dbReference type="SUPFAM" id="SSF51905">
    <property type="entry name" value="FAD/NAD(P)-binding domain"/>
    <property type="match status" value="1"/>
</dbReference>
<dbReference type="Gene3D" id="3.30.560.10">
    <property type="entry name" value="Glucose Oxidase, domain 3"/>
    <property type="match status" value="1"/>
</dbReference>
<keyword evidence="7" id="KW-1185">Reference proteome</keyword>
<name>A0A5J6GNF3_STRKN</name>
<dbReference type="RefSeq" id="WP_055545012.1">
    <property type="nucleotide sequence ID" value="NZ_CP023699.1"/>
</dbReference>
<evidence type="ECO:0000313" key="6">
    <source>
        <dbReference type="EMBL" id="QEU96797.1"/>
    </source>
</evidence>
<dbReference type="InterPro" id="IPR007867">
    <property type="entry name" value="GMC_OxRtase_C"/>
</dbReference>
<keyword evidence="4" id="KW-0274">FAD</keyword>
<evidence type="ECO:0000256" key="1">
    <source>
        <dbReference type="ARBA" id="ARBA00001974"/>
    </source>
</evidence>
<sequence length="509" mass="53616">MVSDEYDYIVVGAGSAGCVLAARLSEDGQSSVLLIEAGGEDSRAEIGIPMAWPALQGTEVDYGYTTVPQTGADGAARPFPRGRTLGGSGTINGLIHLRGHRADFDRWEALGCSGWGFERVLPYFQRMESVEGRDPKFRGNEGPLRPAPAQEGGHPLSQAFLDAASAVGHARTDDFNGRDQEGAGWHDLNIVDGRRQTTADAYLHPVRNSRPNLSVATGSRALRLLFDGGSRCTGVEFGQHGAGRTARAAAEVIVSCGAVDSPRLLLLSGIGPADELRELGIPVRHDLPGVGRNLHDHPLCPVVFTADRPLPPARTSLAETSLLWRGDASAQSPDLQLLCIHVPYHPPSMPPPDNGFTLAVATVPDSRGSVRLSGPRPDAPPLIDPNYLGEESDVRRLLQGIATAREIAAAPPFAPWRAREVLPGAGVTDEPGLRDYLAAAVGPYFHAVGTCAMGTGTDAVVAPDLTVHGVQGLRVADASVMPSIVSVNTNAATVMIAEKAADLIRSGAR</sequence>
<organism evidence="6 7">
    <name type="scientific">Streptomyces kanamyceticus</name>
    <dbReference type="NCBI Taxonomy" id="1967"/>
    <lineage>
        <taxon>Bacteria</taxon>
        <taxon>Bacillati</taxon>
        <taxon>Actinomycetota</taxon>
        <taxon>Actinomycetes</taxon>
        <taxon>Kitasatosporales</taxon>
        <taxon>Streptomycetaceae</taxon>
        <taxon>Streptomyces</taxon>
    </lineage>
</organism>
<evidence type="ECO:0000256" key="4">
    <source>
        <dbReference type="ARBA" id="ARBA00022827"/>
    </source>
</evidence>
<dbReference type="AlphaFoldDB" id="A0A5J6GNF3"/>
<protein>
    <submittedName>
        <fullName evidence="6">Glucose-methanol-choline oxidoreductase</fullName>
    </submittedName>
</protein>
<dbReference type="PIRSF" id="PIRSF000137">
    <property type="entry name" value="Alcohol_oxidase"/>
    <property type="match status" value="1"/>
</dbReference>
<dbReference type="InterPro" id="IPR036188">
    <property type="entry name" value="FAD/NAD-bd_sf"/>
</dbReference>
<evidence type="ECO:0000259" key="5">
    <source>
        <dbReference type="PROSITE" id="PS00624"/>
    </source>
</evidence>
<accession>A0A5J6GNF3</accession>
<dbReference type="OrthoDB" id="9785276at2"/>
<evidence type="ECO:0000313" key="7">
    <source>
        <dbReference type="Proteomes" id="UP000325529"/>
    </source>
</evidence>
<feature type="domain" description="Glucose-methanol-choline oxidoreductase N-terminal" evidence="5">
    <location>
        <begin position="257"/>
        <end position="271"/>
    </location>
</feature>
<dbReference type="GO" id="GO:0016614">
    <property type="term" value="F:oxidoreductase activity, acting on CH-OH group of donors"/>
    <property type="evidence" value="ECO:0007669"/>
    <property type="project" value="InterPro"/>
</dbReference>
<dbReference type="GO" id="GO:0050660">
    <property type="term" value="F:flavin adenine dinucleotide binding"/>
    <property type="evidence" value="ECO:0007669"/>
    <property type="project" value="InterPro"/>
</dbReference>
<evidence type="ECO:0000256" key="2">
    <source>
        <dbReference type="ARBA" id="ARBA00010790"/>
    </source>
</evidence>
<dbReference type="Proteomes" id="UP000325529">
    <property type="component" value="Chromosome"/>
</dbReference>
<dbReference type="Gene3D" id="3.50.50.60">
    <property type="entry name" value="FAD/NAD(P)-binding domain"/>
    <property type="match status" value="1"/>
</dbReference>
<dbReference type="SUPFAM" id="SSF54373">
    <property type="entry name" value="FAD-linked reductases, C-terminal domain"/>
    <property type="match status" value="1"/>
</dbReference>
<comment type="similarity">
    <text evidence="2">Belongs to the GMC oxidoreductase family.</text>
</comment>
<comment type="cofactor">
    <cofactor evidence="1">
        <name>FAD</name>
        <dbReference type="ChEBI" id="CHEBI:57692"/>
    </cofactor>
</comment>
<dbReference type="Pfam" id="PF05199">
    <property type="entry name" value="GMC_oxred_C"/>
    <property type="match status" value="1"/>
</dbReference>
<gene>
    <name evidence="6" type="ORF">CP970_42900</name>
</gene>
<dbReference type="InterPro" id="IPR012132">
    <property type="entry name" value="GMC_OxRdtase"/>
</dbReference>
<dbReference type="KEGG" id="ska:CP970_42900"/>
<reference evidence="6 7" key="1">
    <citation type="submission" date="2017-09" db="EMBL/GenBank/DDBJ databases">
        <authorList>
            <person name="Lee N."/>
            <person name="Cho B.-K."/>
        </authorList>
    </citation>
    <scope>NUCLEOTIDE SEQUENCE [LARGE SCALE GENOMIC DNA]</scope>
    <source>
        <strain evidence="6 7">ATCC 12853</strain>
    </source>
</reference>
<dbReference type="InterPro" id="IPR000172">
    <property type="entry name" value="GMC_OxRdtase_N"/>
</dbReference>
<proteinExistence type="inferred from homology"/>
<dbReference type="Pfam" id="PF00732">
    <property type="entry name" value="GMC_oxred_N"/>
    <property type="match status" value="1"/>
</dbReference>
<dbReference type="PROSITE" id="PS00624">
    <property type="entry name" value="GMC_OXRED_2"/>
    <property type="match status" value="1"/>
</dbReference>
<dbReference type="EMBL" id="CP023699">
    <property type="protein sequence ID" value="QEU96797.1"/>
    <property type="molecule type" value="Genomic_DNA"/>
</dbReference>
<evidence type="ECO:0000256" key="3">
    <source>
        <dbReference type="ARBA" id="ARBA00022630"/>
    </source>
</evidence>